<feature type="transmembrane region" description="Helical" evidence="5">
    <location>
        <begin position="212"/>
        <end position="228"/>
    </location>
</feature>
<dbReference type="InterPro" id="IPR002797">
    <property type="entry name" value="Polysacc_synth"/>
</dbReference>
<comment type="caution">
    <text evidence="6">The sequence shown here is derived from an EMBL/GenBank/DDBJ whole genome shotgun (WGS) entry which is preliminary data.</text>
</comment>
<dbReference type="AlphaFoldDB" id="A0A1V4SYR1"/>
<keyword evidence="2 5" id="KW-0812">Transmembrane</keyword>
<dbReference type="Proteomes" id="UP000191448">
    <property type="component" value="Unassembled WGS sequence"/>
</dbReference>
<gene>
    <name evidence="6" type="primary">rfbX</name>
    <name evidence="6" type="ORF">CLTHE_02440</name>
</gene>
<feature type="transmembrane region" description="Helical" evidence="5">
    <location>
        <begin position="169"/>
        <end position="191"/>
    </location>
</feature>
<evidence type="ECO:0000256" key="2">
    <source>
        <dbReference type="ARBA" id="ARBA00022692"/>
    </source>
</evidence>
<evidence type="ECO:0000313" key="6">
    <source>
        <dbReference type="EMBL" id="OPX50387.1"/>
    </source>
</evidence>
<feature type="transmembrane region" description="Helical" evidence="5">
    <location>
        <begin position="145"/>
        <end position="163"/>
    </location>
</feature>
<feature type="transmembrane region" description="Helical" evidence="5">
    <location>
        <begin position="288"/>
        <end position="307"/>
    </location>
</feature>
<dbReference type="OrthoDB" id="9815702at2"/>
<comment type="subcellular location">
    <subcellularLocation>
        <location evidence="1">Membrane</location>
        <topology evidence="1">Multi-pass membrane protein</topology>
    </subcellularLocation>
</comment>
<dbReference type="PANTHER" id="PTHR43424">
    <property type="entry name" value="LOCUS PUTATIVE PROTEIN 1-RELATED"/>
    <property type="match status" value="1"/>
</dbReference>
<proteinExistence type="predicted"/>
<feature type="transmembrane region" description="Helical" evidence="5">
    <location>
        <begin position="83"/>
        <end position="107"/>
    </location>
</feature>
<evidence type="ECO:0000256" key="3">
    <source>
        <dbReference type="ARBA" id="ARBA00022989"/>
    </source>
</evidence>
<feature type="transmembrane region" description="Helical" evidence="5">
    <location>
        <begin position="113"/>
        <end position="133"/>
    </location>
</feature>
<feature type="transmembrane region" description="Helical" evidence="5">
    <location>
        <begin position="53"/>
        <end position="71"/>
    </location>
</feature>
<evidence type="ECO:0000256" key="4">
    <source>
        <dbReference type="ARBA" id="ARBA00023136"/>
    </source>
</evidence>
<feature type="transmembrane region" description="Helical" evidence="5">
    <location>
        <begin position="12"/>
        <end position="33"/>
    </location>
</feature>
<organism evidence="6 7">
    <name type="scientific">Clostridium thermobutyricum DSM 4928</name>
    <dbReference type="NCBI Taxonomy" id="1121339"/>
    <lineage>
        <taxon>Bacteria</taxon>
        <taxon>Bacillati</taxon>
        <taxon>Bacillota</taxon>
        <taxon>Clostridia</taxon>
        <taxon>Eubacteriales</taxon>
        <taxon>Clostridiaceae</taxon>
        <taxon>Clostridium</taxon>
    </lineage>
</organism>
<dbReference type="CDD" id="cd13128">
    <property type="entry name" value="MATE_Wzx_like"/>
    <property type="match status" value="1"/>
</dbReference>
<feature type="transmembrane region" description="Helical" evidence="5">
    <location>
        <begin position="439"/>
        <end position="462"/>
    </location>
</feature>
<keyword evidence="4 5" id="KW-0472">Membrane</keyword>
<name>A0A1V4SYR1_9CLOT</name>
<feature type="transmembrane region" description="Helical" evidence="5">
    <location>
        <begin position="327"/>
        <end position="349"/>
    </location>
</feature>
<feature type="transmembrane region" description="Helical" evidence="5">
    <location>
        <begin position="356"/>
        <end position="375"/>
    </location>
</feature>
<keyword evidence="3 5" id="KW-1133">Transmembrane helix</keyword>
<feature type="transmembrane region" description="Helical" evidence="5">
    <location>
        <begin position="248"/>
        <end position="267"/>
    </location>
</feature>
<dbReference type="InterPro" id="IPR052556">
    <property type="entry name" value="PolySynth_Transporter"/>
</dbReference>
<evidence type="ECO:0000313" key="7">
    <source>
        <dbReference type="Proteomes" id="UP000191448"/>
    </source>
</evidence>
<evidence type="ECO:0000256" key="1">
    <source>
        <dbReference type="ARBA" id="ARBA00004141"/>
    </source>
</evidence>
<evidence type="ECO:0000256" key="5">
    <source>
        <dbReference type="SAM" id="Phobius"/>
    </source>
</evidence>
<feature type="transmembrane region" description="Helical" evidence="5">
    <location>
        <begin position="381"/>
        <end position="403"/>
    </location>
</feature>
<dbReference type="Pfam" id="PF01943">
    <property type="entry name" value="Polysacc_synt"/>
    <property type="match status" value="1"/>
</dbReference>
<dbReference type="EMBL" id="LTAY01000015">
    <property type="protein sequence ID" value="OPX50387.1"/>
    <property type="molecule type" value="Genomic_DNA"/>
</dbReference>
<protein>
    <submittedName>
        <fullName evidence="6">Putative O-antigen transporter</fullName>
    </submittedName>
</protein>
<dbReference type="PANTHER" id="PTHR43424:SF1">
    <property type="entry name" value="LOCUS PUTATIVE PROTEIN 1-RELATED"/>
    <property type="match status" value="1"/>
</dbReference>
<dbReference type="GO" id="GO:0016020">
    <property type="term" value="C:membrane"/>
    <property type="evidence" value="ECO:0007669"/>
    <property type="project" value="UniProtKB-SubCell"/>
</dbReference>
<reference evidence="6 7" key="1">
    <citation type="submission" date="2016-02" db="EMBL/GenBank/DDBJ databases">
        <title>Genome sequence of Clostridium thermobutyricum DSM 4928.</title>
        <authorList>
            <person name="Poehlein A."/>
            <person name="Daniel R."/>
        </authorList>
    </citation>
    <scope>NUCLEOTIDE SEQUENCE [LARGE SCALE GENOMIC DNA]</scope>
    <source>
        <strain evidence="6 7">DSM 4928</strain>
    </source>
</reference>
<feature type="transmembrane region" description="Helical" evidence="5">
    <location>
        <begin position="415"/>
        <end position="433"/>
    </location>
</feature>
<sequence>MMSKTVSVKKNVLYNLIYQVVTLLLPLITVPYISRVLGPDGVGISSYTNSIVQYFVILGTIGISLYGNRQIAYVRDDKHKLSVTFWSITILKLITTGIALIVYVLIFSRDKNYGTIFLIQGINILVATVDISWLYMGLEDFKKTVTRNLFVRIVGVILIFTFVKNMNDVALYVFINAGMAFLGNLVMWPYLPKTVSKVKIKWKDIQYHIKPALALFIPQIAIQIYAVLDKSMLGILSDTVQVGFYQQSQNIVKMVLGLVTSLGVVMLPRMSNVFASGDKEKLKEHLNNSLIGVSYVSIPMAFGLASISEKFVPWFFGKNFDEVKYLLIISVPILFFIAISNVLGVQYLLPTNKNRAFTISVTVGAIVNVILNFILIPYFKAFGSCVATVVAEFAVTAVQYALLYKEIDTKPLLKAILKYIIAGAIMTVVVVFIGKFMSATFITTIIQSIVGVIVYFIVLVIIRDEINKLVIEFIIKKLKRN</sequence>
<accession>A0A1V4SYR1</accession>